<evidence type="ECO:0008006" key="3">
    <source>
        <dbReference type="Google" id="ProtNLM"/>
    </source>
</evidence>
<dbReference type="Proteomes" id="UP000001702">
    <property type="component" value="Chromosome"/>
</dbReference>
<evidence type="ECO:0000313" key="2">
    <source>
        <dbReference type="Proteomes" id="UP000001702"/>
    </source>
</evidence>
<gene>
    <name evidence="1" type="ordered locus">PANA_0074</name>
</gene>
<protein>
    <recommendedName>
        <fullName evidence="3">Xylose isomerase-like TIM barrel domain-containing protein</fullName>
    </recommendedName>
</protein>
<dbReference type="SUPFAM" id="SSF51658">
    <property type="entry name" value="Xylose isomerase-like"/>
    <property type="match status" value="1"/>
</dbReference>
<dbReference type="InterPro" id="IPR036237">
    <property type="entry name" value="Xyl_isomerase-like_sf"/>
</dbReference>
<dbReference type="AlphaFoldDB" id="D4GFX7"/>
<dbReference type="eggNOG" id="COG1082">
    <property type="taxonomic scope" value="Bacteria"/>
</dbReference>
<dbReference type="EMBL" id="CP001875">
    <property type="protein sequence ID" value="ADD75241.1"/>
    <property type="molecule type" value="Genomic_DNA"/>
</dbReference>
<name>D4GFX7_PANAM</name>
<dbReference type="STRING" id="706191.PANA_0074"/>
<proteinExistence type="predicted"/>
<dbReference type="HOGENOM" id="CLU_068005_0_0_6"/>
<evidence type="ECO:0000313" key="1">
    <source>
        <dbReference type="EMBL" id="ADD75241.1"/>
    </source>
</evidence>
<organism evidence="1 2">
    <name type="scientific">Pantoea ananatis (strain LMG 20103)</name>
    <dbReference type="NCBI Taxonomy" id="706191"/>
    <lineage>
        <taxon>Bacteria</taxon>
        <taxon>Pseudomonadati</taxon>
        <taxon>Pseudomonadota</taxon>
        <taxon>Gammaproteobacteria</taxon>
        <taxon>Enterobacterales</taxon>
        <taxon>Erwiniaceae</taxon>
        <taxon>Pantoea</taxon>
    </lineage>
</organism>
<reference evidence="1 2" key="1">
    <citation type="journal article" date="2010" name="J. Bacteriol.">
        <title>Genome sequence of Pantoea ananatis LMG20103, the causative agent of Eucalyptus blight and dieback.</title>
        <authorList>
            <person name="De Maayer P."/>
            <person name="Chan W.Y."/>
            <person name="Venter S.N."/>
            <person name="Toth I.K."/>
            <person name="Birch P.R."/>
            <person name="Joubert F."/>
            <person name="Coutinho T.A."/>
        </authorList>
    </citation>
    <scope>NUCLEOTIDE SEQUENCE [LARGE SCALE GENOMIC DNA]</scope>
    <source>
        <strain evidence="1 2">LMG 20103</strain>
    </source>
</reference>
<dbReference type="KEGG" id="pam:PANA_0074"/>
<dbReference type="Gene3D" id="3.20.20.150">
    <property type="entry name" value="Divalent-metal-dependent TIM barrel enzymes"/>
    <property type="match status" value="1"/>
</dbReference>
<accession>D4GFX7</accession>
<keyword evidence="2" id="KW-1185">Reference proteome</keyword>
<sequence>MEPVPFNVFITLMQIFTSGVVMKPEIIVVAAAYGHQQIAELGGQAALLPLIQQAGADGVEIRRELFDETTLAHLPALAQAAQVHQLRISYSVPDTLFCEDGKLNPLLDGYFSEARQLNAQRLKVALGNFTGALYSEKLRGLMTEYGVPLTVENDQTRFGKQQPMVGFFKAAGEAALPITMTFDMGNWCWTGEDPIQAAGLLAEHVGYVHVKAAVPQGTSYRAIALDDAGPGWQSLLHRLPAAVPRGIEFPLEGDDLIAVTRHYVTLLRNV</sequence>